<dbReference type="InterPro" id="IPR035973">
    <property type="entry name" value="Cyt_c_oxidase_su3-like_sf"/>
</dbReference>
<evidence type="ECO:0000256" key="4">
    <source>
        <dbReference type="ARBA" id="ARBA00022989"/>
    </source>
</evidence>
<reference evidence="8 9" key="1">
    <citation type="journal article" date="2005" name="DNA Res.">
        <title>Complete genome sequence of the facultative anaerobic magnetotactic bacterium Magnetospirillum sp. strain AMB-1.</title>
        <authorList>
            <person name="Matsunaga T."/>
            <person name="Okamura Y."/>
            <person name="Fukuda Y."/>
            <person name="Wahyudi A.T."/>
            <person name="Murase Y."/>
            <person name="Takeyama H."/>
        </authorList>
    </citation>
    <scope>NUCLEOTIDE SEQUENCE [LARGE SCALE GENOMIC DNA]</scope>
    <source>
        <strain evidence="9">ATCC 700264 / AMB-1</strain>
    </source>
</reference>
<evidence type="ECO:0000313" key="8">
    <source>
        <dbReference type="EMBL" id="BAE51745.1"/>
    </source>
</evidence>
<keyword evidence="3 6" id="KW-0812">Transmembrane</keyword>
<organism evidence="8 9">
    <name type="scientific">Paramagnetospirillum magneticum (strain ATCC 700264 / AMB-1)</name>
    <name type="common">Magnetospirillum magneticum</name>
    <dbReference type="NCBI Taxonomy" id="342108"/>
    <lineage>
        <taxon>Bacteria</taxon>
        <taxon>Pseudomonadati</taxon>
        <taxon>Pseudomonadota</taxon>
        <taxon>Alphaproteobacteria</taxon>
        <taxon>Rhodospirillales</taxon>
        <taxon>Magnetospirillaceae</taxon>
        <taxon>Paramagnetospirillum</taxon>
    </lineage>
</organism>
<dbReference type="Pfam" id="PF00510">
    <property type="entry name" value="COX3"/>
    <property type="match status" value="1"/>
</dbReference>
<dbReference type="AlphaFoldDB" id="Q2W330"/>
<comment type="subcellular location">
    <subcellularLocation>
        <location evidence="6">Cell membrane</location>
        <topology evidence="6">Multi-pass membrane protein</topology>
    </subcellularLocation>
    <subcellularLocation>
        <location evidence="1">Membrane</location>
        <topology evidence="1">Multi-pass membrane protein</topology>
    </subcellularLocation>
</comment>
<dbReference type="GO" id="GO:0019646">
    <property type="term" value="P:aerobic electron transport chain"/>
    <property type="evidence" value="ECO:0007669"/>
    <property type="project" value="InterPro"/>
</dbReference>
<protein>
    <submittedName>
        <fullName evidence="8">Heme/copper-type cytochrome/quinol oxidase, subunit 3</fullName>
    </submittedName>
</protein>
<proteinExistence type="inferred from homology"/>
<gene>
    <name evidence="8" type="ordered locus">amb2941</name>
</gene>
<accession>Q2W330</accession>
<feature type="domain" description="Heme-copper oxidase subunit III family profile" evidence="7">
    <location>
        <begin position="20"/>
        <end position="186"/>
    </location>
</feature>
<keyword evidence="5" id="KW-0472">Membrane</keyword>
<evidence type="ECO:0000256" key="5">
    <source>
        <dbReference type="ARBA" id="ARBA00023136"/>
    </source>
</evidence>
<evidence type="ECO:0000256" key="2">
    <source>
        <dbReference type="ARBA" id="ARBA00010581"/>
    </source>
</evidence>
<evidence type="ECO:0000313" key="9">
    <source>
        <dbReference type="Proteomes" id="UP000007058"/>
    </source>
</evidence>
<evidence type="ECO:0000259" key="7">
    <source>
        <dbReference type="PROSITE" id="PS50253"/>
    </source>
</evidence>
<name>Q2W330_PARM1</name>
<comment type="similarity">
    <text evidence="2 6">Belongs to the cytochrome c oxidase subunit 3 family.</text>
</comment>
<dbReference type="GO" id="GO:0004129">
    <property type="term" value="F:cytochrome-c oxidase activity"/>
    <property type="evidence" value="ECO:0007669"/>
    <property type="project" value="InterPro"/>
</dbReference>
<dbReference type="Proteomes" id="UP000007058">
    <property type="component" value="Chromosome"/>
</dbReference>
<dbReference type="OrthoDB" id="9810850at2"/>
<dbReference type="RefSeq" id="WP_011385318.1">
    <property type="nucleotide sequence ID" value="NC_007626.1"/>
</dbReference>
<sequence>MSDESENWGALSDLPGNPLMWVLILSELLVFGAFFAAFSVSRVLHPAMFLADQLRLDRLAGGVNTMLLLTSGLAAALAVNARAAGDIRRCRLWLGGAALLGLGFLGVKFAEYADKAAQGFGIESDTFWTLFYLMTGFHAAHVILGLVILGIVAAKPSRENVETGAAFWHMVDLIWVLLYPIVYLIR</sequence>
<dbReference type="HOGENOM" id="CLU_044071_2_0_5"/>
<dbReference type="GO" id="GO:0005886">
    <property type="term" value="C:plasma membrane"/>
    <property type="evidence" value="ECO:0007669"/>
    <property type="project" value="UniProtKB-SubCell"/>
</dbReference>
<evidence type="ECO:0000256" key="3">
    <source>
        <dbReference type="ARBA" id="ARBA00022692"/>
    </source>
</evidence>
<dbReference type="PANTHER" id="PTHR11403:SF6">
    <property type="entry name" value="NITRIC OXIDE REDUCTASE SUBUNIT E"/>
    <property type="match status" value="1"/>
</dbReference>
<dbReference type="STRING" id="342108.amb2941"/>
<dbReference type="InterPro" id="IPR013833">
    <property type="entry name" value="Cyt_c_oxidase_su3_a-hlx"/>
</dbReference>
<dbReference type="PROSITE" id="PS50253">
    <property type="entry name" value="COX3"/>
    <property type="match status" value="1"/>
</dbReference>
<dbReference type="PANTHER" id="PTHR11403">
    <property type="entry name" value="CYTOCHROME C OXIDASE SUBUNIT III"/>
    <property type="match status" value="1"/>
</dbReference>
<evidence type="ECO:0000256" key="6">
    <source>
        <dbReference type="RuleBase" id="RU003376"/>
    </source>
</evidence>
<dbReference type="InterPro" id="IPR000298">
    <property type="entry name" value="Cyt_c_oxidase-like_su3"/>
</dbReference>
<keyword evidence="9" id="KW-1185">Reference proteome</keyword>
<evidence type="ECO:0000256" key="1">
    <source>
        <dbReference type="ARBA" id="ARBA00004141"/>
    </source>
</evidence>
<dbReference type="EMBL" id="AP007255">
    <property type="protein sequence ID" value="BAE51745.1"/>
    <property type="molecule type" value="Genomic_DNA"/>
</dbReference>
<dbReference type="InterPro" id="IPR024791">
    <property type="entry name" value="Cyt_c/ubiquinol_Oxase_su3"/>
</dbReference>
<dbReference type="KEGG" id="mag:amb2941"/>
<keyword evidence="4" id="KW-1133">Transmembrane helix</keyword>
<dbReference type="Gene3D" id="1.20.120.80">
    <property type="entry name" value="Cytochrome c oxidase, subunit III, four-helix bundle"/>
    <property type="match status" value="1"/>
</dbReference>
<dbReference type="SUPFAM" id="SSF81452">
    <property type="entry name" value="Cytochrome c oxidase subunit III-like"/>
    <property type="match status" value="1"/>
</dbReference>